<dbReference type="SMART" id="SM00595">
    <property type="entry name" value="MADF"/>
    <property type="match status" value="1"/>
</dbReference>
<feature type="domain" description="MADF" evidence="1">
    <location>
        <begin position="22"/>
        <end position="130"/>
    </location>
</feature>
<name>A0ABN8PML9_9CNID</name>
<organism evidence="2 3">
    <name type="scientific">Porites lobata</name>
    <dbReference type="NCBI Taxonomy" id="104759"/>
    <lineage>
        <taxon>Eukaryota</taxon>
        <taxon>Metazoa</taxon>
        <taxon>Cnidaria</taxon>
        <taxon>Anthozoa</taxon>
        <taxon>Hexacorallia</taxon>
        <taxon>Scleractinia</taxon>
        <taxon>Fungiina</taxon>
        <taxon>Poritidae</taxon>
        <taxon>Porites</taxon>
    </lineage>
</organism>
<gene>
    <name evidence="2" type="ORF">PLOB_00045220</name>
</gene>
<evidence type="ECO:0000313" key="2">
    <source>
        <dbReference type="EMBL" id="CAH3146666.1"/>
    </source>
</evidence>
<dbReference type="PANTHER" id="PTHR12243">
    <property type="entry name" value="MADF DOMAIN TRANSCRIPTION FACTOR"/>
    <property type="match status" value="1"/>
</dbReference>
<dbReference type="Proteomes" id="UP001159405">
    <property type="component" value="Unassembled WGS sequence"/>
</dbReference>
<reference evidence="2 3" key="1">
    <citation type="submission" date="2022-05" db="EMBL/GenBank/DDBJ databases">
        <authorList>
            <consortium name="Genoscope - CEA"/>
            <person name="William W."/>
        </authorList>
    </citation>
    <scope>NUCLEOTIDE SEQUENCE [LARGE SCALE GENOMIC DNA]</scope>
</reference>
<dbReference type="PROSITE" id="PS51029">
    <property type="entry name" value="MADF"/>
    <property type="match status" value="1"/>
</dbReference>
<sequence>MADKKTPKRPKSRSFQEEEISLLISEWFKYPCLFDKGSKDYHDKNKREIARTHIARSLNEQLGFDKEVDSTKAITDHDVQNKIENLRTYFGKEYGKECETKPKSGSGAVQAFKSSWPWYESLKWLKDHIGQKESISNLVVNLDATTDSDGSNSSVITPITNKKGKKIKLSAEEKIVQAAEAIAEKFPTLPSGAGNVRVTDDELYGQMIARKLSTLPEGEEKESLKLDIQVLIKNVMFAKASHQIQHHEQPAYQLYNLGGPQYTYQ</sequence>
<dbReference type="EMBL" id="CALNXK010000079">
    <property type="protein sequence ID" value="CAH3146666.1"/>
    <property type="molecule type" value="Genomic_DNA"/>
</dbReference>
<comment type="caution">
    <text evidence="2">The sequence shown here is derived from an EMBL/GenBank/DDBJ whole genome shotgun (WGS) entry which is preliminary data.</text>
</comment>
<dbReference type="InterPro" id="IPR006578">
    <property type="entry name" value="MADF-dom"/>
</dbReference>
<accession>A0ABN8PML9</accession>
<evidence type="ECO:0000259" key="1">
    <source>
        <dbReference type="PROSITE" id="PS51029"/>
    </source>
</evidence>
<protein>
    <recommendedName>
        <fullName evidence="1">MADF domain-containing protein</fullName>
    </recommendedName>
</protein>
<proteinExistence type="predicted"/>
<dbReference type="InterPro" id="IPR039353">
    <property type="entry name" value="TF_Adf1"/>
</dbReference>
<evidence type="ECO:0000313" key="3">
    <source>
        <dbReference type="Proteomes" id="UP001159405"/>
    </source>
</evidence>
<dbReference type="Pfam" id="PF10545">
    <property type="entry name" value="MADF_DNA_bdg"/>
    <property type="match status" value="1"/>
</dbReference>
<dbReference type="PANTHER" id="PTHR12243:SF68">
    <property type="entry name" value="MADF DOMAIN-CONTAINING PROTEIN"/>
    <property type="match status" value="1"/>
</dbReference>
<keyword evidence="3" id="KW-1185">Reference proteome</keyword>